<organism evidence="2 3">
    <name type="scientific">Albula glossodonta</name>
    <name type="common">roundjaw bonefish</name>
    <dbReference type="NCBI Taxonomy" id="121402"/>
    <lineage>
        <taxon>Eukaryota</taxon>
        <taxon>Metazoa</taxon>
        <taxon>Chordata</taxon>
        <taxon>Craniata</taxon>
        <taxon>Vertebrata</taxon>
        <taxon>Euteleostomi</taxon>
        <taxon>Actinopterygii</taxon>
        <taxon>Neopterygii</taxon>
        <taxon>Teleostei</taxon>
        <taxon>Albuliformes</taxon>
        <taxon>Albulidae</taxon>
        <taxon>Albula</taxon>
    </lineage>
</organism>
<dbReference type="AlphaFoldDB" id="A0A8T2NGS7"/>
<gene>
    <name evidence="2" type="ORF">JZ751_004308</name>
</gene>
<dbReference type="EMBL" id="JAFBMS010000113">
    <property type="protein sequence ID" value="KAG9335657.1"/>
    <property type="molecule type" value="Genomic_DNA"/>
</dbReference>
<sequence>MFRTLRWGTFRCAVILESCRVAVVIDAYSTMDSDSLSYRSARLRRIRDQPRFDHSQTDVKMIHMEVEVGKRKRGRKEDREGEKENGGKTPPQPDYNYKSGTAQYQLHPEKK</sequence>
<feature type="non-terminal residue" evidence="2">
    <location>
        <position position="1"/>
    </location>
</feature>
<protein>
    <submittedName>
        <fullName evidence="2">Uncharacterized protein</fullName>
    </submittedName>
</protein>
<proteinExistence type="predicted"/>
<reference evidence="2" key="1">
    <citation type="thesis" date="2021" institute="BYU ScholarsArchive" country="Provo, UT, USA">
        <title>Applications of and Algorithms for Genome Assembly and Genomic Analyses with an Emphasis on Marine Teleosts.</title>
        <authorList>
            <person name="Pickett B.D."/>
        </authorList>
    </citation>
    <scope>NUCLEOTIDE SEQUENCE</scope>
    <source>
        <strain evidence="2">HI-2016</strain>
    </source>
</reference>
<evidence type="ECO:0000256" key="1">
    <source>
        <dbReference type="SAM" id="MobiDB-lite"/>
    </source>
</evidence>
<name>A0A8T2NGS7_9TELE</name>
<dbReference type="Proteomes" id="UP000824540">
    <property type="component" value="Unassembled WGS sequence"/>
</dbReference>
<feature type="region of interest" description="Disordered" evidence="1">
    <location>
        <begin position="52"/>
        <end position="111"/>
    </location>
</feature>
<keyword evidence="3" id="KW-1185">Reference proteome</keyword>
<comment type="caution">
    <text evidence="2">The sequence shown here is derived from an EMBL/GenBank/DDBJ whole genome shotgun (WGS) entry which is preliminary data.</text>
</comment>
<feature type="compositionally biased region" description="Basic and acidic residues" evidence="1">
    <location>
        <begin position="52"/>
        <end position="86"/>
    </location>
</feature>
<accession>A0A8T2NGS7</accession>
<evidence type="ECO:0000313" key="2">
    <source>
        <dbReference type="EMBL" id="KAG9335657.1"/>
    </source>
</evidence>
<evidence type="ECO:0000313" key="3">
    <source>
        <dbReference type="Proteomes" id="UP000824540"/>
    </source>
</evidence>